<keyword evidence="3" id="KW-1185">Reference proteome</keyword>
<gene>
    <name evidence="2" type="ORF">EJ06DRAFT_529958</name>
</gene>
<protein>
    <recommendedName>
        <fullName evidence="4">Secreted protein</fullName>
    </recommendedName>
</protein>
<accession>A0A6G1HXS7</accession>
<dbReference type="Proteomes" id="UP000799640">
    <property type="component" value="Unassembled WGS sequence"/>
</dbReference>
<feature type="chain" id="PRO_5026001296" description="Secreted protein" evidence="1">
    <location>
        <begin position="20"/>
        <end position="84"/>
    </location>
</feature>
<dbReference type="EMBL" id="ML996694">
    <property type="protein sequence ID" value="KAF2400863.1"/>
    <property type="molecule type" value="Genomic_DNA"/>
</dbReference>
<evidence type="ECO:0000313" key="3">
    <source>
        <dbReference type="Proteomes" id="UP000799640"/>
    </source>
</evidence>
<sequence length="84" mass="9265">MRTIAGVSIWIAMRMMLSAHLRSPIIEPSIHRQAECGHWVKATSPPQTRQMELSFIASNKKTTVFEKGLVVHGNEGEGHLSPSG</sequence>
<feature type="signal peptide" evidence="1">
    <location>
        <begin position="1"/>
        <end position="19"/>
    </location>
</feature>
<organism evidence="2 3">
    <name type="scientific">Trichodelitschia bisporula</name>
    <dbReference type="NCBI Taxonomy" id="703511"/>
    <lineage>
        <taxon>Eukaryota</taxon>
        <taxon>Fungi</taxon>
        <taxon>Dikarya</taxon>
        <taxon>Ascomycota</taxon>
        <taxon>Pezizomycotina</taxon>
        <taxon>Dothideomycetes</taxon>
        <taxon>Dothideomycetes incertae sedis</taxon>
        <taxon>Phaeotrichales</taxon>
        <taxon>Phaeotrichaceae</taxon>
        <taxon>Trichodelitschia</taxon>
    </lineage>
</organism>
<dbReference type="AlphaFoldDB" id="A0A6G1HXS7"/>
<reference evidence="2" key="1">
    <citation type="journal article" date="2020" name="Stud. Mycol.">
        <title>101 Dothideomycetes genomes: a test case for predicting lifestyles and emergence of pathogens.</title>
        <authorList>
            <person name="Haridas S."/>
            <person name="Albert R."/>
            <person name="Binder M."/>
            <person name="Bloem J."/>
            <person name="Labutti K."/>
            <person name="Salamov A."/>
            <person name="Andreopoulos B."/>
            <person name="Baker S."/>
            <person name="Barry K."/>
            <person name="Bills G."/>
            <person name="Bluhm B."/>
            <person name="Cannon C."/>
            <person name="Castanera R."/>
            <person name="Culley D."/>
            <person name="Daum C."/>
            <person name="Ezra D."/>
            <person name="Gonzalez J."/>
            <person name="Henrissat B."/>
            <person name="Kuo A."/>
            <person name="Liang C."/>
            <person name="Lipzen A."/>
            <person name="Lutzoni F."/>
            <person name="Magnuson J."/>
            <person name="Mondo S."/>
            <person name="Nolan M."/>
            <person name="Ohm R."/>
            <person name="Pangilinan J."/>
            <person name="Park H.-J."/>
            <person name="Ramirez L."/>
            <person name="Alfaro M."/>
            <person name="Sun H."/>
            <person name="Tritt A."/>
            <person name="Yoshinaga Y."/>
            <person name="Zwiers L.-H."/>
            <person name="Turgeon B."/>
            <person name="Goodwin S."/>
            <person name="Spatafora J."/>
            <person name="Crous P."/>
            <person name="Grigoriev I."/>
        </authorList>
    </citation>
    <scope>NUCLEOTIDE SEQUENCE</scope>
    <source>
        <strain evidence="2">CBS 262.69</strain>
    </source>
</reference>
<proteinExistence type="predicted"/>
<name>A0A6G1HXS7_9PEZI</name>
<evidence type="ECO:0000313" key="2">
    <source>
        <dbReference type="EMBL" id="KAF2400863.1"/>
    </source>
</evidence>
<keyword evidence="1" id="KW-0732">Signal</keyword>
<evidence type="ECO:0000256" key="1">
    <source>
        <dbReference type="SAM" id="SignalP"/>
    </source>
</evidence>
<evidence type="ECO:0008006" key="4">
    <source>
        <dbReference type="Google" id="ProtNLM"/>
    </source>
</evidence>